<keyword evidence="3" id="KW-0227">DNA damage</keyword>
<dbReference type="InterPro" id="IPR048800">
    <property type="entry name" value="Cac1-like_C"/>
</dbReference>
<feature type="compositionally biased region" description="Basic and acidic residues" evidence="7">
    <location>
        <begin position="136"/>
        <end position="233"/>
    </location>
</feature>
<dbReference type="EMBL" id="JAPMSZ010000004">
    <property type="protein sequence ID" value="KAJ5104698.1"/>
    <property type="molecule type" value="Genomic_DNA"/>
</dbReference>
<proteinExistence type="predicted"/>
<dbReference type="GeneID" id="81391795"/>
<evidence type="ECO:0000313" key="11">
    <source>
        <dbReference type="EMBL" id="KAJ5104698.1"/>
    </source>
</evidence>
<dbReference type="AlphaFoldDB" id="A0A9W9KGG9"/>
<sequence>MTLSPLPHPQAFPASPSTGPRKRSFHEVDDVAMASPGAKRTLTEFNGENQENRDPSLLAKPDEIMSQSDESNEKLPPPPTVEITVKPYDGSAINFADTPSGQLDTEKKSSAVGNVHQADSAAAPAAKKRKLSPSSKESKQHEKEEKERQKAEEKLKREEEKARKEEEKRLKAEEKKKRDAEREEEKRAKEEEKRKRETEREEERKQREEKKKAKEEEKAAREEEKRKREEEKMKKSRSQMKLNSFFAKPPGSSAPASNGNPFTSPSKSSVISETGAADAPHSVLSDYRREFPDFFVQSHTTLAPTHRFERDSEALKHVRQTVDAFLAHPQEPQPFHPSEVFHTIPYHRRRGLRTATVKQILLQMQDASDATTQLGENHKSTADSKPHDLLRRIPMKSLKFSEDVRPPYQGTYTRVVSEGSAKKLSRNPYHRGLPDTNYEYDSEAEWEEPEEGEDLDSEEEEEGSDEGDDDLDGFLDDEDDAFAGGKRRLIVGDLEPVCSGIQWAADGVDPEFKNYQIETISDAVRFPIDPFSTAYWQRPRATDQGPTKGRAVPSPLNISQTPPSLDGPTVGGALPPTMSKLKRPFPPDQLEEFKQVVEGSDLSKIGVVEILKKRYVLPWLLLPKLENLWALLISPDAFRFPKVSKETLKATLDQVAVRVGNKEADKKWVCR</sequence>
<dbReference type="OrthoDB" id="79480at2759"/>
<keyword evidence="6" id="KW-0539">Nucleus</keyword>
<dbReference type="Pfam" id="PF11600">
    <property type="entry name" value="CAF1A_acidic"/>
    <property type="match status" value="1"/>
</dbReference>
<accession>A0A9W9KGG9</accession>
<evidence type="ECO:0000256" key="6">
    <source>
        <dbReference type="ARBA" id="ARBA00023242"/>
    </source>
</evidence>
<dbReference type="GO" id="GO:0006281">
    <property type="term" value="P:DNA repair"/>
    <property type="evidence" value="ECO:0007669"/>
    <property type="project" value="UniProtKB-KW"/>
</dbReference>
<evidence type="ECO:0008006" key="13">
    <source>
        <dbReference type="Google" id="ProtNLM"/>
    </source>
</evidence>
<feature type="domain" description="Chromatin assembly factor 1 p150 subunit acidic region" evidence="8">
    <location>
        <begin position="135"/>
        <end position="257"/>
    </location>
</feature>
<feature type="compositionally biased region" description="Pro residues" evidence="7">
    <location>
        <begin position="1"/>
        <end position="10"/>
    </location>
</feature>
<dbReference type="Proteomes" id="UP001141434">
    <property type="component" value="Unassembled WGS sequence"/>
</dbReference>
<protein>
    <recommendedName>
        <fullName evidence="13">Chromatin assembly factor 1 subunit A</fullName>
    </recommendedName>
</protein>
<dbReference type="InterPro" id="IPR022043">
    <property type="entry name" value="CAF1A_DD"/>
</dbReference>
<comment type="caution">
    <text evidence="11">The sequence shown here is derived from an EMBL/GenBank/DDBJ whole genome shotgun (WGS) entry which is preliminary data.</text>
</comment>
<dbReference type="GO" id="GO:0033186">
    <property type="term" value="C:CAF-1 complex"/>
    <property type="evidence" value="ECO:0007669"/>
    <property type="project" value="TreeGrafter"/>
</dbReference>
<dbReference type="PANTHER" id="PTHR15272">
    <property type="entry name" value="CHROMATIN ASSEMBLY FACTOR 1 SUBUNIT A CAF-1 SUBUNIT A"/>
    <property type="match status" value="1"/>
</dbReference>
<dbReference type="InterPro" id="IPR021644">
    <property type="entry name" value="CAF-1_p150_acidic"/>
</dbReference>
<dbReference type="PANTHER" id="PTHR15272:SF0">
    <property type="entry name" value="CHROMATIN ASSEMBLY FACTOR 1 SUBUNIT A"/>
    <property type="match status" value="1"/>
</dbReference>
<dbReference type="GO" id="GO:0006260">
    <property type="term" value="P:DNA replication"/>
    <property type="evidence" value="ECO:0007669"/>
    <property type="project" value="UniProtKB-KW"/>
</dbReference>
<dbReference type="Pfam" id="PF21796">
    <property type="entry name" value="Cac1_C"/>
    <property type="match status" value="2"/>
</dbReference>
<evidence type="ECO:0000259" key="9">
    <source>
        <dbReference type="Pfam" id="PF12253"/>
    </source>
</evidence>
<evidence type="ECO:0000256" key="5">
    <source>
        <dbReference type="ARBA" id="ARBA00023204"/>
    </source>
</evidence>
<evidence type="ECO:0000259" key="10">
    <source>
        <dbReference type="Pfam" id="PF21796"/>
    </source>
</evidence>
<feature type="domain" description="Chromatin assembly factor 1 subunit Cac1-like C-terminal" evidence="10">
    <location>
        <begin position="590"/>
        <end position="615"/>
    </location>
</feature>
<dbReference type="RefSeq" id="XP_056513694.1">
    <property type="nucleotide sequence ID" value="XM_056652627.1"/>
</dbReference>
<feature type="region of interest" description="Disordered" evidence="7">
    <location>
        <begin position="539"/>
        <end position="569"/>
    </location>
</feature>
<evidence type="ECO:0000313" key="12">
    <source>
        <dbReference type="Proteomes" id="UP001141434"/>
    </source>
</evidence>
<evidence type="ECO:0000256" key="2">
    <source>
        <dbReference type="ARBA" id="ARBA00022705"/>
    </source>
</evidence>
<reference evidence="11" key="2">
    <citation type="journal article" date="2023" name="IMA Fungus">
        <title>Comparative genomic study of the Penicillium genus elucidates a diverse pangenome and 15 lateral gene transfer events.</title>
        <authorList>
            <person name="Petersen C."/>
            <person name="Sorensen T."/>
            <person name="Nielsen M.R."/>
            <person name="Sondergaard T.E."/>
            <person name="Sorensen J.L."/>
            <person name="Fitzpatrick D.A."/>
            <person name="Frisvad J.C."/>
            <person name="Nielsen K.L."/>
        </authorList>
    </citation>
    <scope>NUCLEOTIDE SEQUENCE</scope>
    <source>
        <strain evidence="11">IBT 34128</strain>
    </source>
</reference>
<keyword evidence="2" id="KW-0235">DNA replication</keyword>
<evidence type="ECO:0000256" key="4">
    <source>
        <dbReference type="ARBA" id="ARBA00023186"/>
    </source>
</evidence>
<evidence type="ECO:0000259" key="8">
    <source>
        <dbReference type="Pfam" id="PF11600"/>
    </source>
</evidence>
<dbReference type="GO" id="GO:0006334">
    <property type="term" value="P:nucleosome assembly"/>
    <property type="evidence" value="ECO:0007669"/>
    <property type="project" value="TreeGrafter"/>
</dbReference>
<keyword evidence="4" id="KW-0143">Chaperone</keyword>
<dbReference type="Pfam" id="PF12253">
    <property type="entry name" value="CAF1A_dimeriz"/>
    <property type="match status" value="1"/>
</dbReference>
<comment type="subcellular location">
    <subcellularLocation>
        <location evidence="1">Nucleus</location>
    </subcellularLocation>
</comment>
<dbReference type="GO" id="GO:0005634">
    <property type="term" value="C:nucleus"/>
    <property type="evidence" value="ECO:0007669"/>
    <property type="project" value="UniProtKB-SubCell"/>
</dbReference>
<evidence type="ECO:0000256" key="7">
    <source>
        <dbReference type="SAM" id="MobiDB-lite"/>
    </source>
</evidence>
<feature type="region of interest" description="Disordered" evidence="7">
    <location>
        <begin position="1"/>
        <end position="275"/>
    </location>
</feature>
<feature type="domain" description="Chromatin assembly factor 1 subunit Cac1-like C-terminal" evidence="10">
    <location>
        <begin position="639"/>
        <end position="670"/>
    </location>
</feature>
<feature type="domain" description="Chromatin assembly factor 1 subunit A dimerization" evidence="9">
    <location>
        <begin position="396"/>
        <end position="470"/>
    </location>
</feature>
<organism evidence="11 12">
    <name type="scientific">Penicillium alfredii</name>
    <dbReference type="NCBI Taxonomy" id="1506179"/>
    <lineage>
        <taxon>Eukaryota</taxon>
        <taxon>Fungi</taxon>
        <taxon>Dikarya</taxon>
        <taxon>Ascomycota</taxon>
        <taxon>Pezizomycotina</taxon>
        <taxon>Eurotiomycetes</taxon>
        <taxon>Eurotiomycetidae</taxon>
        <taxon>Eurotiales</taxon>
        <taxon>Aspergillaceae</taxon>
        <taxon>Penicillium</taxon>
    </lineage>
</organism>
<evidence type="ECO:0000256" key="3">
    <source>
        <dbReference type="ARBA" id="ARBA00022763"/>
    </source>
</evidence>
<feature type="compositionally biased region" description="Acidic residues" evidence="7">
    <location>
        <begin position="438"/>
        <end position="479"/>
    </location>
</feature>
<name>A0A9W9KGG9_9EURO</name>
<keyword evidence="5" id="KW-0234">DNA repair</keyword>
<reference evidence="11" key="1">
    <citation type="submission" date="2022-11" db="EMBL/GenBank/DDBJ databases">
        <authorList>
            <person name="Petersen C."/>
        </authorList>
    </citation>
    <scope>NUCLEOTIDE SEQUENCE</scope>
    <source>
        <strain evidence="11">IBT 34128</strain>
    </source>
</reference>
<keyword evidence="12" id="KW-1185">Reference proteome</keyword>
<gene>
    <name evidence="11" type="ORF">NUU61_002045</name>
</gene>
<feature type="compositionally biased region" description="Polar residues" evidence="7">
    <location>
        <begin position="254"/>
        <end position="272"/>
    </location>
</feature>
<evidence type="ECO:0000256" key="1">
    <source>
        <dbReference type="ARBA" id="ARBA00004123"/>
    </source>
</evidence>
<feature type="region of interest" description="Disordered" evidence="7">
    <location>
        <begin position="419"/>
        <end position="479"/>
    </location>
</feature>